<dbReference type="Proteomes" id="UP000179797">
    <property type="component" value="Unassembled WGS sequence"/>
</dbReference>
<dbReference type="Gene3D" id="3.40.50.180">
    <property type="entry name" value="Methylesterase CheB, C-terminal domain"/>
    <property type="match status" value="1"/>
</dbReference>
<comment type="caution">
    <text evidence="6">The sequence shown here is derived from an EMBL/GenBank/DDBJ whole genome shotgun (WGS) entry which is preliminary data.</text>
</comment>
<organism evidence="6 7">
    <name type="scientific">Flammeovirga pacifica</name>
    <dbReference type="NCBI Taxonomy" id="915059"/>
    <lineage>
        <taxon>Bacteria</taxon>
        <taxon>Pseudomonadati</taxon>
        <taxon>Bacteroidota</taxon>
        <taxon>Cytophagia</taxon>
        <taxon>Cytophagales</taxon>
        <taxon>Flammeovirgaceae</taxon>
        <taxon>Flammeovirga</taxon>
    </lineage>
</organism>
<keyword evidence="7" id="KW-1185">Reference proteome</keyword>
<dbReference type="PANTHER" id="PTHR42872:SF3">
    <property type="entry name" value="PROTEIN-GLUTAMATE METHYLESTERASE_PROTEIN-GLUTAMINE GLUTAMINASE 1"/>
    <property type="match status" value="1"/>
</dbReference>
<feature type="active site" evidence="4">
    <location>
        <position position="49"/>
    </location>
</feature>
<keyword evidence="4" id="KW-0145">Chemotaxis</keyword>
<dbReference type="OrthoDB" id="1524092at2"/>
<comment type="catalytic activity">
    <reaction evidence="3">
        <text>[protein]-L-glutamate 5-O-methyl ester + H2O = L-glutamyl-[protein] + methanol + H(+)</text>
        <dbReference type="Rhea" id="RHEA:23236"/>
        <dbReference type="Rhea" id="RHEA-COMP:10208"/>
        <dbReference type="Rhea" id="RHEA-COMP:10311"/>
        <dbReference type="ChEBI" id="CHEBI:15377"/>
        <dbReference type="ChEBI" id="CHEBI:15378"/>
        <dbReference type="ChEBI" id="CHEBI:17790"/>
        <dbReference type="ChEBI" id="CHEBI:29973"/>
        <dbReference type="ChEBI" id="CHEBI:82795"/>
        <dbReference type="EC" id="3.1.1.61"/>
    </reaction>
</comment>
<dbReference type="GO" id="GO:0005737">
    <property type="term" value="C:cytoplasm"/>
    <property type="evidence" value="ECO:0007669"/>
    <property type="project" value="InterPro"/>
</dbReference>
<proteinExistence type="predicted"/>
<gene>
    <name evidence="6" type="ORF">NH26_06385</name>
</gene>
<dbReference type="Pfam" id="PF01339">
    <property type="entry name" value="CheB_methylest"/>
    <property type="match status" value="1"/>
</dbReference>
<dbReference type="InterPro" id="IPR000673">
    <property type="entry name" value="Sig_transdc_resp-reg_Me-estase"/>
</dbReference>
<feature type="active site" evidence="4">
    <location>
        <position position="22"/>
    </location>
</feature>
<evidence type="ECO:0000256" key="4">
    <source>
        <dbReference type="PROSITE-ProRule" id="PRU00050"/>
    </source>
</evidence>
<dbReference type="EC" id="3.1.1.61" evidence="2"/>
<dbReference type="GO" id="GO:0008984">
    <property type="term" value="F:protein-glutamate methylesterase activity"/>
    <property type="evidence" value="ECO:0007669"/>
    <property type="project" value="UniProtKB-EC"/>
</dbReference>
<dbReference type="PROSITE" id="PS50122">
    <property type="entry name" value="CHEB"/>
    <property type="match status" value="1"/>
</dbReference>
<evidence type="ECO:0000313" key="6">
    <source>
        <dbReference type="EMBL" id="OHX66006.1"/>
    </source>
</evidence>
<evidence type="ECO:0000259" key="5">
    <source>
        <dbReference type="PROSITE" id="PS50122"/>
    </source>
</evidence>
<sequence length="202" mass="22495">MFFNVDKSVFEKTYKGIVIGGSAGSFKPITQLLADLPKDFPIPIFLCLHRLKHVRHGFIEALSIRSSKQIIEPQDKESIRQGMVYLAPANYHMCIELGNSISLSTEGLVNNSRPAIDLTFQTAAYTFKDKMIGILYSGANKDGALGMKAIKDKGGFTIIQDPEESMMNTMPMAAKSVTEIDLSLEAEKIKNFLLRLYKAQQK</sequence>
<dbReference type="CDD" id="cd16433">
    <property type="entry name" value="CheB"/>
    <property type="match status" value="1"/>
</dbReference>
<keyword evidence="1 4" id="KW-0378">Hydrolase</keyword>
<evidence type="ECO:0000256" key="2">
    <source>
        <dbReference type="ARBA" id="ARBA00039140"/>
    </source>
</evidence>
<evidence type="ECO:0000256" key="1">
    <source>
        <dbReference type="ARBA" id="ARBA00022801"/>
    </source>
</evidence>
<evidence type="ECO:0000313" key="7">
    <source>
        <dbReference type="Proteomes" id="UP000179797"/>
    </source>
</evidence>
<dbReference type="InterPro" id="IPR035909">
    <property type="entry name" value="CheB_C"/>
</dbReference>
<reference evidence="6 7" key="1">
    <citation type="journal article" date="2012" name="Int. J. Syst. Evol. Microbiol.">
        <title>Flammeovirga pacifica sp. nov., isolated from deep-sea sediment.</title>
        <authorList>
            <person name="Xu H."/>
            <person name="Fu Y."/>
            <person name="Yang N."/>
            <person name="Ding Z."/>
            <person name="Lai Q."/>
            <person name="Zeng R."/>
        </authorList>
    </citation>
    <scope>NUCLEOTIDE SEQUENCE [LARGE SCALE GENOMIC DNA]</scope>
    <source>
        <strain evidence="7">DSM 24597 / LMG 26175 / WPAGA1</strain>
    </source>
</reference>
<evidence type="ECO:0000256" key="3">
    <source>
        <dbReference type="ARBA" id="ARBA00048267"/>
    </source>
</evidence>
<dbReference type="RefSeq" id="WP_044218830.1">
    <property type="nucleotide sequence ID" value="NZ_JRYR02000001.1"/>
</dbReference>
<dbReference type="AlphaFoldDB" id="A0A1S1YYC0"/>
<dbReference type="SUPFAM" id="SSF52738">
    <property type="entry name" value="Methylesterase CheB, C-terminal domain"/>
    <property type="match status" value="1"/>
</dbReference>
<dbReference type="STRING" id="915059.NH26_06385"/>
<dbReference type="GO" id="GO:0006935">
    <property type="term" value="P:chemotaxis"/>
    <property type="evidence" value="ECO:0007669"/>
    <property type="project" value="UniProtKB-UniRule"/>
</dbReference>
<feature type="domain" description="CheB-type methylesterase" evidence="5">
    <location>
        <begin position="17"/>
        <end position="200"/>
    </location>
</feature>
<protein>
    <recommendedName>
        <fullName evidence="2">protein-glutamate methylesterase</fullName>
        <ecNumber evidence="2">3.1.1.61</ecNumber>
    </recommendedName>
</protein>
<feature type="active site" evidence="4">
    <location>
        <position position="142"/>
    </location>
</feature>
<dbReference type="GO" id="GO:0000156">
    <property type="term" value="F:phosphorelay response regulator activity"/>
    <property type="evidence" value="ECO:0007669"/>
    <property type="project" value="InterPro"/>
</dbReference>
<accession>A0A1S1YYC0</accession>
<name>A0A1S1YYC0_FLAPC</name>
<dbReference type="PANTHER" id="PTHR42872">
    <property type="entry name" value="PROTEIN-GLUTAMATE METHYLESTERASE/PROTEIN-GLUTAMINE GLUTAMINASE"/>
    <property type="match status" value="1"/>
</dbReference>
<dbReference type="EMBL" id="JRYR02000001">
    <property type="protein sequence ID" value="OHX66006.1"/>
    <property type="molecule type" value="Genomic_DNA"/>
</dbReference>